<dbReference type="GO" id="GO:0003746">
    <property type="term" value="F:translation elongation factor activity"/>
    <property type="evidence" value="ECO:0007669"/>
    <property type="project" value="InterPro"/>
</dbReference>
<dbReference type="AlphaFoldDB" id="A0A1L9U988"/>
<dbReference type="STRING" id="767769.A0A1L9U988"/>
<reference evidence="3" key="1">
    <citation type="journal article" date="2017" name="Genome Biol.">
        <title>Comparative genomics reveals high biological diversity and specific adaptations in the industrially and medically important fungal genus Aspergillus.</title>
        <authorList>
            <person name="de Vries R.P."/>
            <person name="Riley R."/>
            <person name="Wiebenga A."/>
            <person name="Aguilar-Osorio G."/>
            <person name="Amillis S."/>
            <person name="Uchima C.A."/>
            <person name="Anderluh G."/>
            <person name="Asadollahi M."/>
            <person name="Askin M."/>
            <person name="Barry K."/>
            <person name="Battaglia E."/>
            <person name="Bayram O."/>
            <person name="Benocci T."/>
            <person name="Braus-Stromeyer S.A."/>
            <person name="Caldana C."/>
            <person name="Canovas D."/>
            <person name="Cerqueira G.C."/>
            <person name="Chen F."/>
            <person name="Chen W."/>
            <person name="Choi C."/>
            <person name="Clum A."/>
            <person name="Dos Santos R.A."/>
            <person name="Damasio A.R."/>
            <person name="Diallinas G."/>
            <person name="Emri T."/>
            <person name="Fekete E."/>
            <person name="Flipphi M."/>
            <person name="Freyberg S."/>
            <person name="Gallo A."/>
            <person name="Gournas C."/>
            <person name="Habgood R."/>
            <person name="Hainaut M."/>
            <person name="Harispe M.L."/>
            <person name="Henrissat B."/>
            <person name="Hilden K.S."/>
            <person name="Hope R."/>
            <person name="Hossain A."/>
            <person name="Karabika E."/>
            <person name="Karaffa L."/>
            <person name="Karanyi Z."/>
            <person name="Krasevec N."/>
            <person name="Kuo A."/>
            <person name="Kusch H."/>
            <person name="LaButti K."/>
            <person name="Lagendijk E.L."/>
            <person name="Lapidus A."/>
            <person name="Levasseur A."/>
            <person name="Lindquist E."/>
            <person name="Lipzen A."/>
            <person name="Logrieco A.F."/>
            <person name="MacCabe A."/>
            <person name="Maekelae M.R."/>
            <person name="Malavazi I."/>
            <person name="Melin P."/>
            <person name="Meyer V."/>
            <person name="Mielnichuk N."/>
            <person name="Miskei M."/>
            <person name="Molnar A.P."/>
            <person name="Mule G."/>
            <person name="Ngan C.Y."/>
            <person name="Orejas M."/>
            <person name="Orosz E."/>
            <person name="Ouedraogo J.P."/>
            <person name="Overkamp K.M."/>
            <person name="Park H.-S."/>
            <person name="Perrone G."/>
            <person name="Piumi F."/>
            <person name="Punt P.J."/>
            <person name="Ram A.F."/>
            <person name="Ramon A."/>
            <person name="Rauscher S."/>
            <person name="Record E."/>
            <person name="Riano-Pachon D.M."/>
            <person name="Robert V."/>
            <person name="Roehrig J."/>
            <person name="Ruller R."/>
            <person name="Salamov A."/>
            <person name="Salih N.S."/>
            <person name="Samson R.A."/>
            <person name="Sandor E."/>
            <person name="Sanguinetti M."/>
            <person name="Schuetze T."/>
            <person name="Sepcic K."/>
            <person name="Shelest E."/>
            <person name="Sherlock G."/>
            <person name="Sophianopoulou V."/>
            <person name="Squina F.M."/>
            <person name="Sun H."/>
            <person name="Susca A."/>
            <person name="Todd R.B."/>
            <person name="Tsang A."/>
            <person name="Unkles S.E."/>
            <person name="van de Wiele N."/>
            <person name="van Rossen-Uffink D."/>
            <person name="Oliveira J.V."/>
            <person name="Vesth T.C."/>
            <person name="Visser J."/>
            <person name="Yu J.-H."/>
            <person name="Zhou M."/>
            <person name="Andersen M.R."/>
            <person name="Archer D.B."/>
            <person name="Baker S.E."/>
            <person name="Benoit I."/>
            <person name="Brakhage A.A."/>
            <person name="Braus G.H."/>
            <person name="Fischer R."/>
            <person name="Frisvad J.C."/>
            <person name="Goldman G.H."/>
            <person name="Houbraken J."/>
            <person name="Oakley B."/>
            <person name="Pocsi I."/>
            <person name="Scazzocchio C."/>
            <person name="Seiboth B."/>
            <person name="vanKuyk P.A."/>
            <person name="Wortman J."/>
            <person name="Dyer P.S."/>
            <person name="Grigoriev I.V."/>
        </authorList>
    </citation>
    <scope>NUCLEOTIDE SEQUENCE [LARGE SCALE GENOMIC DNA]</scope>
    <source>
        <strain evidence="3">CBS 101740 / IMI 381727 / IBT 21946</strain>
    </source>
</reference>
<evidence type="ECO:0000313" key="2">
    <source>
        <dbReference type="EMBL" id="OJJ68245.1"/>
    </source>
</evidence>
<dbReference type="PANTHER" id="PTHR11673">
    <property type="entry name" value="TRANSLATION INITIATION FACTOR 5A FAMILY MEMBER"/>
    <property type="match status" value="1"/>
</dbReference>
<dbReference type="GO" id="GO:0043022">
    <property type="term" value="F:ribosome binding"/>
    <property type="evidence" value="ECO:0007669"/>
    <property type="project" value="InterPro"/>
</dbReference>
<dbReference type="SUPFAM" id="SSF50249">
    <property type="entry name" value="Nucleic acid-binding proteins"/>
    <property type="match status" value="1"/>
</dbReference>
<dbReference type="RefSeq" id="XP_067475494.1">
    <property type="nucleotide sequence ID" value="XM_067628996.1"/>
</dbReference>
<name>A0A1L9U988_ASPBC</name>
<dbReference type="Gene3D" id="2.40.50.140">
    <property type="entry name" value="Nucleic acid-binding proteins"/>
    <property type="match status" value="1"/>
</dbReference>
<organism evidence="2 3">
    <name type="scientific">Aspergillus brasiliensis (strain CBS 101740 / IMI 381727 / IBT 21946)</name>
    <dbReference type="NCBI Taxonomy" id="767769"/>
    <lineage>
        <taxon>Eukaryota</taxon>
        <taxon>Fungi</taxon>
        <taxon>Dikarya</taxon>
        <taxon>Ascomycota</taxon>
        <taxon>Pezizomycotina</taxon>
        <taxon>Eurotiomycetes</taxon>
        <taxon>Eurotiomycetidae</taxon>
        <taxon>Eurotiales</taxon>
        <taxon>Aspergillaceae</taxon>
        <taxon>Aspergillus</taxon>
        <taxon>Aspergillus subgen. Circumdati</taxon>
    </lineage>
</organism>
<evidence type="ECO:0000259" key="1">
    <source>
        <dbReference type="SMART" id="SM01376"/>
    </source>
</evidence>
<dbReference type="InterPro" id="IPR020189">
    <property type="entry name" value="IF5A_C"/>
</dbReference>
<dbReference type="GO" id="GO:0003723">
    <property type="term" value="F:RNA binding"/>
    <property type="evidence" value="ECO:0007669"/>
    <property type="project" value="InterPro"/>
</dbReference>
<dbReference type="SMART" id="SM01376">
    <property type="entry name" value="eIF-5a"/>
    <property type="match status" value="1"/>
</dbReference>
<sequence length="209" mass="24000">MSFSQLIGNNHKLMLAILPLRRRHVRPAGNPAAGLHSVQFPHNMEGYEQNSHVFENYEEDSGNIQRVGFRSDETMHIPHVVTREYPLNDIDIVDGFLLLQIPPDLDHGSEKADIKLPDGRLGEEIKARFDNGEDLLITVVSALGEESATNCMFLKVEYICLLESFLKAKLRFFCDDRIRKYRAIELWRQLVSPNADTTTTVIERYHKTH</sequence>
<protein>
    <recommendedName>
        <fullName evidence="1">Translation initiation factor 5A C-terminal domain-containing protein</fullName>
    </recommendedName>
</protein>
<dbReference type="GeneID" id="93581484"/>
<keyword evidence="3" id="KW-1185">Reference proteome</keyword>
<gene>
    <name evidence="2" type="ORF">ASPBRDRAFT_68442</name>
</gene>
<dbReference type="OrthoDB" id="9975114at2759"/>
<proteinExistence type="predicted"/>
<dbReference type="GO" id="GO:0045901">
    <property type="term" value="P:positive regulation of translational elongation"/>
    <property type="evidence" value="ECO:0007669"/>
    <property type="project" value="InterPro"/>
</dbReference>
<dbReference type="GO" id="GO:0045905">
    <property type="term" value="P:positive regulation of translational termination"/>
    <property type="evidence" value="ECO:0007669"/>
    <property type="project" value="InterPro"/>
</dbReference>
<feature type="domain" description="Translation initiation factor 5A C-terminal" evidence="1">
    <location>
        <begin position="79"/>
        <end position="152"/>
    </location>
</feature>
<dbReference type="Proteomes" id="UP000184499">
    <property type="component" value="Unassembled WGS sequence"/>
</dbReference>
<accession>A0A1L9U988</accession>
<dbReference type="InterPro" id="IPR001884">
    <property type="entry name" value="IF5A-like"/>
</dbReference>
<dbReference type="Pfam" id="PF01287">
    <property type="entry name" value="eIF-5a"/>
    <property type="match status" value="1"/>
</dbReference>
<dbReference type="VEuPathDB" id="FungiDB:ASPBRDRAFT_68442"/>
<evidence type="ECO:0000313" key="3">
    <source>
        <dbReference type="Proteomes" id="UP000184499"/>
    </source>
</evidence>
<dbReference type="EMBL" id="KV878691">
    <property type="protein sequence ID" value="OJJ68245.1"/>
    <property type="molecule type" value="Genomic_DNA"/>
</dbReference>
<dbReference type="InterPro" id="IPR012340">
    <property type="entry name" value="NA-bd_OB-fold"/>
</dbReference>